<dbReference type="EMBL" id="MLIH01000027">
    <property type="protein sequence ID" value="OHU08737.1"/>
    <property type="molecule type" value="Genomic_DNA"/>
</dbReference>
<dbReference type="RefSeq" id="WP_070911261.1">
    <property type="nucleotide sequence ID" value="NZ_MLIC01000003.1"/>
</dbReference>
<evidence type="ECO:0000313" key="2">
    <source>
        <dbReference type="EMBL" id="OHU08737.1"/>
    </source>
</evidence>
<feature type="transmembrane region" description="Helical" evidence="1">
    <location>
        <begin position="36"/>
        <end position="56"/>
    </location>
</feature>
<protein>
    <submittedName>
        <fullName evidence="2">Uncharacterized protein</fullName>
    </submittedName>
</protein>
<dbReference type="Proteomes" id="UP000179621">
    <property type="component" value="Unassembled WGS sequence"/>
</dbReference>
<keyword evidence="1" id="KW-0812">Transmembrane</keyword>
<accession>A0ABX3BYA9</accession>
<keyword evidence="1" id="KW-0472">Membrane</keyword>
<evidence type="ECO:0000256" key="1">
    <source>
        <dbReference type="SAM" id="Phobius"/>
    </source>
</evidence>
<reference evidence="2 3" key="1">
    <citation type="submission" date="2016-10" db="EMBL/GenBank/DDBJ databases">
        <title>Evaluation of Human, Animal and Environmental Mycobacterium chelonae Isolates by Core Genome Phylogenomic Analysis, Targeted Gene Comparison, and Anti-microbial Susceptibility Patterns: A Tale of Mistaken Identities.</title>
        <authorList>
            <person name="Fogelson S.B."/>
            <person name="Camus A.C."/>
            <person name="Lorenz W."/>
            <person name="Vasireddy R."/>
            <person name="Vasireddy S."/>
            <person name="Smith T."/>
            <person name="Brown-Elliott B.A."/>
            <person name="Wallace R.J.Jr."/>
            <person name="Hasan N.A."/>
            <person name="Reischl U."/>
            <person name="Sanchez S."/>
        </authorList>
    </citation>
    <scope>NUCLEOTIDE SEQUENCE [LARGE SCALE GENOMIC DNA]</scope>
    <source>
        <strain evidence="2 3">8528</strain>
    </source>
</reference>
<keyword evidence="1" id="KW-1133">Transmembrane helix</keyword>
<evidence type="ECO:0000313" key="3">
    <source>
        <dbReference type="Proteomes" id="UP000179621"/>
    </source>
</evidence>
<proteinExistence type="predicted"/>
<sequence>MQIPKKLRIAVSLTAEKILVPPLEFLYWAMGYPKTLFVVLWVAVVSTVTVFLTTVFDMPFPASALLASYGLLVTVALLIFIDLTLILRKEKRTKPNH</sequence>
<comment type="caution">
    <text evidence="2">The sequence shown here is derived from an EMBL/GenBank/DDBJ whole genome shotgun (WGS) entry which is preliminary data.</text>
</comment>
<feature type="transmembrane region" description="Helical" evidence="1">
    <location>
        <begin position="62"/>
        <end position="87"/>
    </location>
</feature>
<gene>
    <name evidence="2" type="ORF">BKG73_17095</name>
</gene>
<organism evidence="2 3">
    <name type="scientific">Mycobacteroides saopaulense</name>
    <dbReference type="NCBI Taxonomy" id="1578165"/>
    <lineage>
        <taxon>Bacteria</taxon>
        <taxon>Bacillati</taxon>
        <taxon>Actinomycetota</taxon>
        <taxon>Actinomycetes</taxon>
        <taxon>Mycobacteriales</taxon>
        <taxon>Mycobacteriaceae</taxon>
        <taxon>Mycobacteroides</taxon>
    </lineage>
</organism>
<name>A0ABX3BYA9_9MYCO</name>
<keyword evidence="3" id="KW-1185">Reference proteome</keyword>